<dbReference type="Pfam" id="PF14022">
    <property type="entry name" value="DUF4238"/>
    <property type="match status" value="1"/>
</dbReference>
<dbReference type="Proteomes" id="UP000326565">
    <property type="component" value="Unassembled WGS sequence"/>
</dbReference>
<name>A0A5N5WJ94_9EURO</name>
<accession>A0A5N5WJ94</accession>
<feature type="region of interest" description="Disordered" evidence="1">
    <location>
        <begin position="38"/>
        <end position="60"/>
    </location>
</feature>
<proteinExistence type="predicted"/>
<evidence type="ECO:0000313" key="2">
    <source>
        <dbReference type="EMBL" id="KAB8068596.1"/>
    </source>
</evidence>
<gene>
    <name evidence="2" type="ORF">BDV29DRAFT_195528</name>
</gene>
<dbReference type="EMBL" id="ML732383">
    <property type="protein sequence ID" value="KAB8068596.1"/>
    <property type="molecule type" value="Genomic_DNA"/>
</dbReference>
<dbReference type="OrthoDB" id="5340163at2759"/>
<keyword evidence="3" id="KW-1185">Reference proteome</keyword>
<evidence type="ECO:0000256" key="1">
    <source>
        <dbReference type="SAM" id="MobiDB-lite"/>
    </source>
</evidence>
<dbReference type="InterPro" id="IPR025332">
    <property type="entry name" value="DUF4238"/>
</dbReference>
<organism evidence="2 3">
    <name type="scientific">Aspergillus leporis</name>
    <dbReference type="NCBI Taxonomy" id="41062"/>
    <lineage>
        <taxon>Eukaryota</taxon>
        <taxon>Fungi</taxon>
        <taxon>Dikarya</taxon>
        <taxon>Ascomycota</taxon>
        <taxon>Pezizomycotina</taxon>
        <taxon>Eurotiomycetes</taxon>
        <taxon>Eurotiomycetidae</taxon>
        <taxon>Eurotiales</taxon>
        <taxon>Aspergillaceae</taxon>
        <taxon>Aspergillus</taxon>
        <taxon>Aspergillus subgen. Circumdati</taxon>
    </lineage>
</organism>
<reference evidence="2 3" key="1">
    <citation type="submission" date="2019-04" db="EMBL/GenBank/DDBJ databases">
        <title>Friends and foes A comparative genomics study of 23 Aspergillus species from section Flavi.</title>
        <authorList>
            <consortium name="DOE Joint Genome Institute"/>
            <person name="Kjaerbolling I."/>
            <person name="Vesth T."/>
            <person name="Frisvad J.C."/>
            <person name="Nybo J.L."/>
            <person name="Theobald S."/>
            <person name="Kildgaard S."/>
            <person name="Isbrandt T."/>
            <person name="Kuo A."/>
            <person name="Sato A."/>
            <person name="Lyhne E.K."/>
            <person name="Kogle M.E."/>
            <person name="Wiebenga A."/>
            <person name="Kun R.S."/>
            <person name="Lubbers R.J."/>
            <person name="Makela M.R."/>
            <person name="Barry K."/>
            <person name="Chovatia M."/>
            <person name="Clum A."/>
            <person name="Daum C."/>
            <person name="Haridas S."/>
            <person name="He G."/>
            <person name="LaButti K."/>
            <person name="Lipzen A."/>
            <person name="Mondo S."/>
            <person name="Riley R."/>
            <person name="Salamov A."/>
            <person name="Simmons B.A."/>
            <person name="Magnuson J.K."/>
            <person name="Henrissat B."/>
            <person name="Mortensen U.H."/>
            <person name="Larsen T.O."/>
            <person name="Devries R.P."/>
            <person name="Grigoriev I.V."/>
            <person name="Machida M."/>
            <person name="Baker S.E."/>
            <person name="Andersen M.R."/>
        </authorList>
    </citation>
    <scope>NUCLEOTIDE SEQUENCE [LARGE SCALE GENOMIC DNA]</scope>
    <source>
        <strain evidence="2 3">CBS 151.66</strain>
    </source>
</reference>
<protein>
    <submittedName>
        <fullName evidence="2">Uncharacterized protein</fullName>
    </submittedName>
</protein>
<sequence length="519" mass="59866">MPHSCVASPLASLKCKQFHPVNSRHGCRGGEFIGQNFIPEDQPPAAPAISYGSKKGESDKKTTARRNFLVNKVDLENSILTQRSVSTEFALVSMLELKRAELDHLWKFLFLMKYRNTGMFDWYNHDHGLSKARDFWFNNLRHLLDIQMDTEKSWIHTLKTQMYPDDAKMFDLHLTHSFMAFCLRESSEDESLLTQNAYDIFEGPSPTTMNLCTGIKEAVVYNEYHNFAPVSPRLIIILRSHLLSQLRQDSGFRHLCPDKAGSLLQDLPLSPCKTVYMRPDRFQFSCFKLSAAHITIINNLLLEEADESDEIKHDLDRPLDKRRLYLTTLEKILRDLGGTARCKTKQFGLPSSRIHMSQYVPGETAIQLLQSEKTGRLLPYIYFLLKLSAPAAMYLYLLDIVFLIHRRVPRDFLVRRPPGESYGAVKTKVNSTLHQSGLIDQENDFVRLQRQSFFMTFPIERLWFYLKVSRNMNKFDYNDFTIHIADLALEGKEGKYTKYRADEAESAFQIHAPTPEGGS</sequence>
<dbReference type="AlphaFoldDB" id="A0A5N5WJ94"/>
<evidence type="ECO:0000313" key="3">
    <source>
        <dbReference type="Proteomes" id="UP000326565"/>
    </source>
</evidence>